<dbReference type="STRING" id="1484053.SAMN05444274_103123"/>
<dbReference type="OrthoDB" id="1467719at2"/>
<dbReference type="Pfam" id="PF04977">
    <property type="entry name" value="DivIC"/>
    <property type="match status" value="1"/>
</dbReference>
<proteinExistence type="predicted"/>
<dbReference type="AlphaFoldDB" id="A0A1M4XTT4"/>
<name>A0A1M4XTT4_9BACT</name>
<evidence type="ECO:0000313" key="2">
    <source>
        <dbReference type="Proteomes" id="UP000184164"/>
    </source>
</evidence>
<sequence length="103" mass="12550">MENEKKHKKIWINALKNKYLIASVLFLTWIVFFDENSFVSHSENKRRLNELTKQKKYYIERIEADKQKLEDLSAGEKQLEKFAREQYYMSKPDEDLFIVIEEE</sequence>
<dbReference type="EMBL" id="FQUM01000003">
    <property type="protein sequence ID" value="SHE96987.1"/>
    <property type="molecule type" value="Genomic_DNA"/>
</dbReference>
<evidence type="ECO:0000313" key="1">
    <source>
        <dbReference type="EMBL" id="SHE96987.1"/>
    </source>
</evidence>
<keyword evidence="2" id="KW-1185">Reference proteome</keyword>
<gene>
    <name evidence="1" type="ORF">SAMN05444274_103123</name>
</gene>
<dbReference type="GO" id="GO:0051301">
    <property type="term" value="P:cell division"/>
    <property type="evidence" value="ECO:0007669"/>
    <property type="project" value="UniProtKB-KW"/>
</dbReference>
<keyword evidence="1" id="KW-0131">Cell cycle</keyword>
<accession>A0A1M4XTT4</accession>
<dbReference type="Proteomes" id="UP000184164">
    <property type="component" value="Unassembled WGS sequence"/>
</dbReference>
<reference evidence="1 2" key="1">
    <citation type="submission" date="2016-11" db="EMBL/GenBank/DDBJ databases">
        <authorList>
            <person name="Jaros S."/>
            <person name="Januszkiewicz K."/>
            <person name="Wedrychowicz H."/>
        </authorList>
    </citation>
    <scope>NUCLEOTIDE SEQUENCE [LARGE SCALE GENOMIC DNA]</scope>
    <source>
        <strain evidence="1 2">DSM 26910</strain>
    </source>
</reference>
<keyword evidence="1" id="KW-0132">Cell division</keyword>
<dbReference type="RefSeq" id="WP_073000121.1">
    <property type="nucleotide sequence ID" value="NZ_FQUM01000003.1"/>
</dbReference>
<organism evidence="1 2">
    <name type="scientific">Mariniphaga anaerophila</name>
    <dbReference type="NCBI Taxonomy" id="1484053"/>
    <lineage>
        <taxon>Bacteria</taxon>
        <taxon>Pseudomonadati</taxon>
        <taxon>Bacteroidota</taxon>
        <taxon>Bacteroidia</taxon>
        <taxon>Marinilabiliales</taxon>
        <taxon>Prolixibacteraceae</taxon>
        <taxon>Mariniphaga</taxon>
    </lineage>
</organism>
<protein>
    <submittedName>
        <fullName evidence="1">Cell division protein FtsB</fullName>
    </submittedName>
</protein>
<dbReference type="InterPro" id="IPR007060">
    <property type="entry name" value="FtsL/DivIC"/>
</dbReference>